<dbReference type="NCBIfam" id="TIGR02887">
    <property type="entry name" value="spore_ger_x_C"/>
    <property type="match status" value="1"/>
</dbReference>
<gene>
    <name evidence="12" type="ORF">SD70_10950</name>
</gene>
<evidence type="ECO:0000256" key="3">
    <source>
        <dbReference type="ARBA" id="ARBA00022544"/>
    </source>
</evidence>
<dbReference type="InterPro" id="IPR057336">
    <property type="entry name" value="GerAC_N"/>
</dbReference>
<sequence>MAGQGFRYVLLCFVAAASLPLAGCWNRTEVNDLALVTGAAIDLAEGKMIELSVQVFIPRTGGGQQAMGGGGGGGGGGAGGGAQTLVRSGRGATIAEAMSKLQEKFPRKLFWGHTDVFIIGESLAKQGIRDQVDFLMRFPQTRERAAMFVSEGEAKKTLGFHPPLERSSAEVLREMSKSRLSMDVDLKKLAQMLSGGAGAAALPWVEMLPPEKGQMTKQSIPYVYGVGVFKKDRLVGQLDDIMTRGVLWVRDEIVKETVITITPQGTEGYVSFNLESSTTNVVPEIRDNKWSVTINIETNENLIQNATRLDVMSMKVNDSLERQLEEEIRHRVEEACSHAKEMGTDIFDFADDFHRKYPKQWNSVKAHWEDKFASLEINVATRVKIRRPGSTTSTGANRPQDEVEKP</sequence>
<feature type="domain" description="Spore germination protein N-terminal" evidence="11">
    <location>
        <begin position="27"/>
        <end position="206"/>
    </location>
</feature>
<organism evidence="12 13">
    <name type="scientific">Gordoniibacillus kamchatkensis</name>
    <dbReference type="NCBI Taxonomy" id="1590651"/>
    <lineage>
        <taxon>Bacteria</taxon>
        <taxon>Bacillati</taxon>
        <taxon>Bacillota</taxon>
        <taxon>Bacilli</taxon>
        <taxon>Bacillales</taxon>
        <taxon>Paenibacillaceae</taxon>
        <taxon>Gordoniibacillus</taxon>
    </lineage>
</organism>
<dbReference type="InterPro" id="IPR008844">
    <property type="entry name" value="Spore_GerAC-like"/>
</dbReference>
<feature type="region of interest" description="Disordered" evidence="8">
    <location>
        <begin position="386"/>
        <end position="406"/>
    </location>
</feature>
<comment type="caution">
    <text evidence="12">The sequence shown here is derived from an EMBL/GenBank/DDBJ whole genome shotgun (WGS) entry which is preliminary data.</text>
</comment>
<protein>
    <submittedName>
        <fullName evidence="12">Spore gernimation protein GerC</fullName>
    </submittedName>
</protein>
<evidence type="ECO:0000256" key="9">
    <source>
        <dbReference type="SAM" id="SignalP"/>
    </source>
</evidence>
<keyword evidence="7" id="KW-0449">Lipoprotein</keyword>
<accession>A0ABR5AIF6</accession>
<proteinExistence type="inferred from homology"/>
<evidence type="ECO:0000313" key="12">
    <source>
        <dbReference type="EMBL" id="KIL40832.1"/>
    </source>
</evidence>
<evidence type="ECO:0000256" key="5">
    <source>
        <dbReference type="ARBA" id="ARBA00023136"/>
    </source>
</evidence>
<dbReference type="Proteomes" id="UP000031967">
    <property type="component" value="Unassembled WGS sequence"/>
</dbReference>
<dbReference type="PANTHER" id="PTHR35789:SF1">
    <property type="entry name" value="SPORE GERMINATION PROTEIN B3"/>
    <property type="match status" value="1"/>
</dbReference>
<name>A0ABR5AIF6_9BACL</name>
<feature type="chain" id="PRO_5046855887" evidence="9">
    <location>
        <begin position="23"/>
        <end position="406"/>
    </location>
</feature>
<evidence type="ECO:0000256" key="4">
    <source>
        <dbReference type="ARBA" id="ARBA00022729"/>
    </source>
</evidence>
<evidence type="ECO:0000256" key="7">
    <source>
        <dbReference type="ARBA" id="ARBA00023288"/>
    </source>
</evidence>
<comment type="similarity">
    <text evidence="2">Belongs to the GerABKC lipoprotein family.</text>
</comment>
<evidence type="ECO:0000259" key="10">
    <source>
        <dbReference type="Pfam" id="PF05504"/>
    </source>
</evidence>
<dbReference type="PANTHER" id="PTHR35789">
    <property type="entry name" value="SPORE GERMINATION PROTEIN B3"/>
    <property type="match status" value="1"/>
</dbReference>
<dbReference type="EMBL" id="JXAK01000016">
    <property type="protein sequence ID" value="KIL40832.1"/>
    <property type="molecule type" value="Genomic_DNA"/>
</dbReference>
<dbReference type="InterPro" id="IPR046953">
    <property type="entry name" value="Spore_GerAC-like_C"/>
</dbReference>
<keyword evidence="5" id="KW-0472">Membrane</keyword>
<evidence type="ECO:0000313" key="13">
    <source>
        <dbReference type="Proteomes" id="UP000031967"/>
    </source>
</evidence>
<keyword evidence="13" id="KW-1185">Reference proteome</keyword>
<keyword evidence="3" id="KW-0309">Germination</keyword>
<keyword evidence="4 9" id="KW-0732">Signal</keyword>
<dbReference type="Pfam" id="PF25198">
    <property type="entry name" value="Spore_GerAC_N"/>
    <property type="match status" value="1"/>
</dbReference>
<comment type="subcellular location">
    <subcellularLocation>
        <location evidence="1">Membrane</location>
        <topology evidence="1">Lipid-anchor</topology>
    </subcellularLocation>
</comment>
<dbReference type="InterPro" id="IPR038501">
    <property type="entry name" value="Spore_GerAC_C_sf"/>
</dbReference>
<feature type="signal peptide" evidence="9">
    <location>
        <begin position="1"/>
        <end position="22"/>
    </location>
</feature>
<evidence type="ECO:0000256" key="2">
    <source>
        <dbReference type="ARBA" id="ARBA00007886"/>
    </source>
</evidence>
<evidence type="ECO:0000256" key="6">
    <source>
        <dbReference type="ARBA" id="ARBA00023139"/>
    </source>
</evidence>
<keyword evidence="6" id="KW-0564">Palmitate</keyword>
<evidence type="ECO:0000256" key="8">
    <source>
        <dbReference type="SAM" id="MobiDB-lite"/>
    </source>
</evidence>
<evidence type="ECO:0000259" key="11">
    <source>
        <dbReference type="Pfam" id="PF25198"/>
    </source>
</evidence>
<dbReference type="Gene3D" id="3.30.300.210">
    <property type="entry name" value="Nutrient germinant receptor protein C, domain 3"/>
    <property type="match status" value="1"/>
</dbReference>
<feature type="domain" description="Spore germination GerAC-like C-terminal" evidence="10">
    <location>
        <begin position="225"/>
        <end position="389"/>
    </location>
</feature>
<dbReference type="Gene3D" id="6.20.190.10">
    <property type="entry name" value="Nutrient germinant receptor protein C, domain 1"/>
    <property type="match status" value="1"/>
</dbReference>
<dbReference type="Pfam" id="PF05504">
    <property type="entry name" value="Spore_GerAC"/>
    <property type="match status" value="1"/>
</dbReference>
<evidence type="ECO:0000256" key="1">
    <source>
        <dbReference type="ARBA" id="ARBA00004635"/>
    </source>
</evidence>
<reference evidence="12 13" key="1">
    <citation type="submission" date="2014-12" db="EMBL/GenBank/DDBJ databases">
        <title>Draft genome sequence of Paenibacillus kamchatkensis strain B-2647.</title>
        <authorList>
            <person name="Karlyshev A.V."/>
            <person name="Kudryashova E.B."/>
        </authorList>
    </citation>
    <scope>NUCLEOTIDE SEQUENCE [LARGE SCALE GENOMIC DNA]</scope>
    <source>
        <strain evidence="12 13">VKM B-2647</strain>
    </source>
</reference>